<dbReference type="Proteomes" id="UP001501521">
    <property type="component" value="Unassembled WGS sequence"/>
</dbReference>
<reference evidence="2" key="1">
    <citation type="journal article" date="2019" name="Int. J. Syst. Evol. Microbiol.">
        <title>The Global Catalogue of Microorganisms (GCM) 10K type strain sequencing project: providing services to taxonomists for standard genome sequencing and annotation.</title>
        <authorList>
            <consortium name="The Broad Institute Genomics Platform"/>
            <consortium name="The Broad Institute Genome Sequencing Center for Infectious Disease"/>
            <person name="Wu L."/>
            <person name="Ma J."/>
        </authorList>
    </citation>
    <scope>NUCLEOTIDE SEQUENCE [LARGE SCALE GENOMIC DNA]</scope>
    <source>
        <strain evidence="2">JCM 19125</strain>
    </source>
</reference>
<organism evidence="1 2">
    <name type="scientific">Tessaracoccus lubricantis</name>
    <dbReference type="NCBI Taxonomy" id="545543"/>
    <lineage>
        <taxon>Bacteria</taxon>
        <taxon>Bacillati</taxon>
        <taxon>Actinomycetota</taxon>
        <taxon>Actinomycetes</taxon>
        <taxon>Propionibacteriales</taxon>
        <taxon>Propionibacteriaceae</taxon>
        <taxon>Tessaracoccus</taxon>
    </lineage>
</organism>
<dbReference type="EMBL" id="BAABLV010000013">
    <property type="protein sequence ID" value="GAA4893080.1"/>
    <property type="molecule type" value="Genomic_DNA"/>
</dbReference>
<comment type="caution">
    <text evidence="1">The sequence shown here is derived from an EMBL/GenBank/DDBJ whole genome shotgun (WGS) entry which is preliminary data.</text>
</comment>
<evidence type="ECO:0000313" key="1">
    <source>
        <dbReference type="EMBL" id="GAA4893080.1"/>
    </source>
</evidence>
<accession>A0ABP9F5F0</accession>
<name>A0ABP9F5F0_9ACTN</name>
<evidence type="ECO:0000313" key="2">
    <source>
        <dbReference type="Proteomes" id="UP001501521"/>
    </source>
</evidence>
<sequence length="97" mass="9858">MGVAGEHPRGAEEVATTVGDERFDALHGHLLTLTTRWGSREVVMEKRSVGLGGAGRGGQGGAGRGIGIGPGRVKLCSKSAAQLNNARLGAALPGWAE</sequence>
<protein>
    <submittedName>
        <fullName evidence="1">Uncharacterized protein</fullName>
    </submittedName>
</protein>
<proteinExistence type="predicted"/>
<keyword evidence="2" id="KW-1185">Reference proteome</keyword>
<gene>
    <name evidence="1" type="ORF">GCM10025789_07760</name>
</gene>